<dbReference type="EMBL" id="MN739731">
    <property type="protein sequence ID" value="QHT23439.1"/>
    <property type="molecule type" value="Genomic_DNA"/>
</dbReference>
<reference evidence="1" key="1">
    <citation type="journal article" date="2020" name="Nature">
        <title>Giant virus diversity and host interactions through global metagenomics.</title>
        <authorList>
            <person name="Schulz F."/>
            <person name="Roux S."/>
            <person name="Paez-Espino D."/>
            <person name="Jungbluth S."/>
            <person name="Walsh D.A."/>
            <person name="Denef V.J."/>
            <person name="McMahon K.D."/>
            <person name="Konstantinidis K.T."/>
            <person name="Eloe-Fadrosh E.A."/>
            <person name="Kyrpides N.C."/>
            <person name="Woyke T."/>
        </authorList>
    </citation>
    <scope>NUCLEOTIDE SEQUENCE</scope>
    <source>
        <strain evidence="1">GVMAG-M-3300023179-116</strain>
    </source>
</reference>
<proteinExistence type="predicted"/>
<accession>A0A6C0E590</accession>
<sequence length="186" mass="21683">MNKTYKKNRHGKKKTLKKRVGGVDLVKKCKSTYVTTSVKRKISEAKKIYDRDVKLARKNIKDKTNLKKSIKDIEDFYKFFINNKNLERHKKSETQLFCNPGCKGTFLEPGNKVSSEYLKQYNLNPANPNDKKFIHDMEKKRKTLFGNKKNILIDNFYENASKKYLDAIKKEGAVSLCSPIVDRPKI</sequence>
<dbReference type="AlphaFoldDB" id="A0A6C0E590"/>
<protein>
    <submittedName>
        <fullName evidence="1">Uncharacterized protein</fullName>
    </submittedName>
</protein>
<evidence type="ECO:0000313" key="1">
    <source>
        <dbReference type="EMBL" id="QHT23439.1"/>
    </source>
</evidence>
<organism evidence="1">
    <name type="scientific">viral metagenome</name>
    <dbReference type="NCBI Taxonomy" id="1070528"/>
    <lineage>
        <taxon>unclassified sequences</taxon>
        <taxon>metagenomes</taxon>
        <taxon>organismal metagenomes</taxon>
    </lineage>
</organism>
<name>A0A6C0E590_9ZZZZ</name>